<evidence type="ECO:0000313" key="2">
    <source>
        <dbReference type="EMBL" id="CAD2217716.1"/>
    </source>
</evidence>
<dbReference type="Proteomes" id="UP000515908">
    <property type="component" value="Chromosome 09"/>
</dbReference>
<feature type="region of interest" description="Disordered" evidence="1">
    <location>
        <begin position="104"/>
        <end position="147"/>
    </location>
</feature>
<keyword evidence="3" id="KW-1185">Reference proteome</keyword>
<reference evidence="2 3" key="1">
    <citation type="submission" date="2020-08" db="EMBL/GenBank/DDBJ databases">
        <authorList>
            <person name="Newling K."/>
            <person name="Davey J."/>
            <person name="Forrester S."/>
        </authorList>
    </citation>
    <scope>NUCLEOTIDE SEQUENCE [LARGE SCALE GENOMIC DNA]</scope>
    <source>
        <strain evidence="3">Crithidia deanei Carvalho (ATCC PRA-265)</strain>
    </source>
</reference>
<name>A0A7G2CD15_9TRYP</name>
<proteinExistence type="predicted"/>
<evidence type="ECO:0000256" key="1">
    <source>
        <dbReference type="SAM" id="MobiDB-lite"/>
    </source>
</evidence>
<sequence>MANHSFLQSDDSSHLALQHLSTGATSPDPSCSLSHSRGDLLPDATLISVTTGRALPSYNSHTRNPAELHEEGCITLASQSTSQLELNRRLSHHSPLDKLAILSSNPRKGATESPNSPNHYLPSPRRRRPVGPNLSPNTANDAFPVGSYPSLTALEVDCAMVPSEGKRKEGRTRGRMNFSPRTASPNTGMSQLE</sequence>
<dbReference type="AlphaFoldDB" id="A0A7G2CD15"/>
<evidence type="ECO:0000313" key="3">
    <source>
        <dbReference type="Proteomes" id="UP000515908"/>
    </source>
</evidence>
<accession>A0A7G2CD15</accession>
<organism evidence="2 3">
    <name type="scientific">Angomonas deanei</name>
    <dbReference type="NCBI Taxonomy" id="59799"/>
    <lineage>
        <taxon>Eukaryota</taxon>
        <taxon>Discoba</taxon>
        <taxon>Euglenozoa</taxon>
        <taxon>Kinetoplastea</taxon>
        <taxon>Metakinetoplastina</taxon>
        <taxon>Trypanosomatida</taxon>
        <taxon>Trypanosomatidae</taxon>
        <taxon>Strigomonadinae</taxon>
        <taxon>Angomonas</taxon>
    </lineage>
</organism>
<dbReference type="VEuPathDB" id="TriTrypDB:ADEAN_000519600"/>
<feature type="region of interest" description="Disordered" evidence="1">
    <location>
        <begin position="160"/>
        <end position="193"/>
    </location>
</feature>
<gene>
    <name evidence="2" type="ORF">ADEAN_000519600</name>
</gene>
<feature type="compositionally biased region" description="Polar residues" evidence="1">
    <location>
        <begin position="104"/>
        <end position="118"/>
    </location>
</feature>
<protein>
    <submittedName>
        <fullName evidence="2">Uncharacterized protein</fullName>
    </submittedName>
</protein>
<dbReference type="EMBL" id="LR877153">
    <property type="protein sequence ID" value="CAD2217716.1"/>
    <property type="molecule type" value="Genomic_DNA"/>
</dbReference>
<feature type="compositionally biased region" description="Polar residues" evidence="1">
    <location>
        <begin position="179"/>
        <end position="193"/>
    </location>
</feature>